<dbReference type="Proteomes" id="UP001234495">
    <property type="component" value="Unassembled WGS sequence"/>
</dbReference>
<organism evidence="1 2">
    <name type="scientific">Metabacillus malikii</name>
    <dbReference type="NCBI Taxonomy" id="1504265"/>
    <lineage>
        <taxon>Bacteria</taxon>
        <taxon>Bacillati</taxon>
        <taxon>Bacillota</taxon>
        <taxon>Bacilli</taxon>
        <taxon>Bacillales</taxon>
        <taxon>Bacillaceae</taxon>
        <taxon>Metabacillus</taxon>
    </lineage>
</organism>
<dbReference type="EMBL" id="JAUSUD010000031">
    <property type="protein sequence ID" value="MDQ0233139.1"/>
    <property type="molecule type" value="Genomic_DNA"/>
</dbReference>
<comment type="caution">
    <text evidence="1">The sequence shown here is derived from an EMBL/GenBank/DDBJ whole genome shotgun (WGS) entry which is preliminary data.</text>
</comment>
<reference evidence="1 2" key="1">
    <citation type="submission" date="2023-07" db="EMBL/GenBank/DDBJ databases">
        <title>Genomic Encyclopedia of Type Strains, Phase IV (KMG-IV): sequencing the most valuable type-strain genomes for metagenomic binning, comparative biology and taxonomic classification.</title>
        <authorList>
            <person name="Goeker M."/>
        </authorList>
    </citation>
    <scope>NUCLEOTIDE SEQUENCE [LARGE SCALE GENOMIC DNA]</scope>
    <source>
        <strain evidence="1 2">DSM 29005</strain>
    </source>
</reference>
<evidence type="ECO:0000313" key="2">
    <source>
        <dbReference type="Proteomes" id="UP001234495"/>
    </source>
</evidence>
<proteinExistence type="predicted"/>
<sequence length="81" mass="9756">MDYQDMNNRSDIDLLPIGTVVKLRNVKKLVMIYGKDQIQRRTQEKYHYVSVPFPEGNITEDYNLFFNHNMIERIVYRGLEM</sequence>
<dbReference type="RefSeq" id="WP_307346043.1">
    <property type="nucleotide sequence ID" value="NZ_JAUSUD010000031.1"/>
</dbReference>
<gene>
    <name evidence="1" type="ORF">J2S19_004480</name>
</gene>
<accession>A0ABT9ZLH1</accession>
<protein>
    <recommendedName>
        <fullName evidence="3">DUF4176 domain-containing protein</fullName>
    </recommendedName>
</protein>
<evidence type="ECO:0008006" key="3">
    <source>
        <dbReference type="Google" id="ProtNLM"/>
    </source>
</evidence>
<dbReference type="Pfam" id="PF13780">
    <property type="entry name" value="DUF4176"/>
    <property type="match status" value="1"/>
</dbReference>
<dbReference type="InterPro" id="IPR025233">
    <property type="entry name" value="DUF4176"/>
</dbReference>
<evidence type="ECO:0000313" key="1">
    <source>
        <dbReference type="EMBL" id="MDQ0233139.1"/>
    </source>
</evidence>
<keyword evidence="2" id="KW-1185">Reference proteome</keyword>
<name>A0ABT9ZLH1_9BACI</name>